<dbReference type="EMBL" id="CP014163">
    <property type="protein sequence ID" value="AMB98590.1"/>
    <property type="molecule type" value="Genomic_DNA"/>
</dbReference>
<keyword evidence="2" id="KW-1185">Reference proteome</keyword>
<dbReference type="AlphaFoldDB" id="A0A109RG57"/>
<gene>
    <name evidence="1" type="ORF">AWM75_00650</name>
</gene>
<dbReference type="Proteomes" id="UP000062260">
    <property type="component" value="Chromosome"/>
</dbReference>
<evidence type="ECO:0008006" key="3">
    <source>
        <dbReference type="Google" id="ProtNLM"/>
    </source>
</evidence>
<name>A0A109RG57_9LACT</name>
<reference evidence="2" key="2">
    <citation type="submission" date="2016-01" db="EMBL/GenBank/DDBJ databases">
        <title>Six Aerococcus type strain genome sequencing and assembly using PacBio and Illumina Hiseq.</title>
        <authorList>
            <person name="Carkaci D."/>
            <person name="Dargis R."/>
            <person name="Nielsen X.C."/>
            <person name="Skovgaard O."/>
            <person name="Fuursted K."/>
            <person name="Christensen J.J."/>
        </authorList>
    </citation>
    <scope>NUCLEOTIDE SEQUENCE [LARGE SCALE GENOMIC DNA]</scope>
    <source>
        <strain evidence="2">CCUG42038B</strain>
    </source>
</reference>
<proteinExistence type="predicted"/>
<sequence length="76" mass="8558">MLTTKTRKQGNSVVVTLPVDDEHVIQTQKEYIVTYTESGSIILTPIIADPFQVEEEGIYYEADVWADINQAGEELL</sequence>
<accession>A0A109RG57</accession>
<organism evidence="1 2">
    <name type="scientific">Aerococcus urinaehominis</name>
    <dbReference type="NCBI Taxonomy" id="128944"/>
    <lineage>
        <taxon>Bacteria</taxon>
        <taxon>Bacillati</taxon>
        <taxon>Bacillota</taxon>
        <taxon>Bacilli</taxon>
        <taxon>Lactobacillales</taxon>
        <taxon>Aerococcaceae</taxon>
        <taxon>Aerococcus</taxon>
    </lineage>
</organism>
<dbReference type="KEGG" id="auh:AWM75_00650"/>
<evidence type="ECO:0000313" key="2">
    <source>
        <dbReference type="Proteomes" id="UP000062260"/>
    </source>
</evidence>
<evidence type="ECO:0000313" key="1">
    <source>
        <dbReference type="EMBL" id="AMB98590.1"/>
    </source>
</evidence>
<dbReference type="NCBIfam" id="NF047400">
    <property type="entry name" value="MazE_PemI_antitoxin"/>
    <property type="match status" value="1"/>
</dbReference>
<dbReference type="STRING" id="128944.AWM75_00650"/>
<reference evidence="1 2" key="1">
    <citation type="journal article" date="2016" name="Genome Announc.">
        <title>Complete Genome Sequences of Aerococcus christensenii CCUG 28831T, Aerococcus sanguinicola CCUG 43001T, Aerococcus urinae CCUG 36881T, Aerococcus urinaeequi CCUG 28094T, Aerococcus urinaehominis CCUG 42038 BT, and Aerococcus viridans CCUG 4311T.</title>
        <authorList>
            <person name="Carkaci D."/>
            <person name="Dargis R."/>
            <person name="Nielsen X.C."/>
            <person name="Skovgaard O."/>
            <person name="Fuursted K."/>
            <person name="Christensen J.J."/>
        </authorList>
    </citation>
    <scope>NUCLEOTIDE SEQUENCE [LARGE SCALE GENOMIC DNA]</scope>
    <source>
        <strain evidence="1 2">CCUG42038B</strain>
    </source>
</reference>
<protein>
    <recommendedName>
        <fullName evidence="3">AbrB family transcriptional regulator</fullName>
    </recommendedName>
</protein>